<organism evidence="1 2">
    <name type="scientific">Willisornis vidua</name>
    <name type="common">Xingu scale-backed antbird</name>
    <dbReference type="NCBI Taxonomy" id="1566151"/>
    <lineage>
        <taxon>Eukaryota</taxon>
        <taxon>Metazoa</taxon>
        <taxon>Chordata</taxon>
        <taxon>Craniata</taxon>
        <taxon>Vertebrata</taxon>
        <taxon>Euteleostomi</taxon>
        <taxon>Archelosauria</taxon>
        <taxon>Archosauria</taxon>
        <taxon>Dinosauria</taxon>
        <taxon>Saurischia</taxon>
        <taxon>Theropoda</taxon>
        <taxon>Coelurosauria</taxon>
        <taxon>Aves</taxon>
        <taxon>Neognathae</taxon>
        <taxon>Neoaves</taxon>
        <taxon>Telluraves</taxon>
        <taxon>Australaves</taxon>
        <taxon>Passeriformes</taxon>
        <taxon>Thamnophilidae</taxon>
        <taxon>Willisornis</taxon>
    </lineage>
</organism>
<name>A0ABQ9DMQ8_9PASS</name>
<dbReference type="EMBL" id="WHWB01033155">
    <property type="protein sequence ID" value="KAJ7421675.1"/>
    <property type="molecule type" value="Genomic_DNA"/>
</dbReference>
<protein>
    <submittedName>
        <fullName evidence="1">Uncharacterized protein</fullName>
    </submittedName>
</protein>
<evidence type="ECO:0000313" key="1">
    <source>
        <dbReference type="EMBL" id="KAJ7421675.1"/>
    </source>
</evidence>
<sequence>MKHSEKSSKNWFAKIYLANSSHNRIPEAPIISLASSDIDAMDVVDKDMDMDMDTHAKDIDTDIDFMDVVERDMYMDMDVHAKGIDTDFMDMVGMDRMYRQISVGTDHMDIDTDCMNMDIDYMEMVINYTDMYVKDMGGATDGTTDDTDKEDMDIDNKNIDMDIDTVERVVDTDMDVHAKDTDRVLDFMDMDDMIWIYGQFRNQSIKGQRNPKGENKVEGLLMPLVVNEDKYPSIVKIAGMGETVPSF</sequence>
<keyword evidence="2" id="KW-1185">Reference proteome</keyword>
<evidence type="ECO:0000313" key="2">
    <source>
        <dbReference type="Proteomes" id="UP001145742"/>
    </source>
</evidence>
<reference evidence="1" key="1">
    <citation type="submission" date="2019-10" db="EMBL/GenBank/DDBJ databases">
        <authorList>
            <person name="Soares A.E.R."/>
            <person name="Aleixo A."/>
            <person name="Schneider P."/>
            <person name="Miyaki C.Y."/>
            <person name="Schneider M.P."/>
            <person name="Mello C."/>
            <person name="Vasconcelos A.T.R."/>
        </authorList>
    </citation>
    <scope>NUCLEOTIDE SEQUENCE</scope>
    <source>
        <tissue evidence="1">Muscle</tissue>
    </source>
</reference>
<gene>
    <name evidence="1" type="ORF">WISP_41624</name>
</gene>
<accession>A0ABQ9DMQ8</accession>
<dbReference type="Proteomes" id="UP001145742">
    <property type="component" value="Unassembled WGS sequence"/>
</dbReference>
<comment type="caution">
    <text evidence="1">The sequence shown here is derived from an EMBL/GenBank/DDBJ whole genome shotgun (WGS) entry which is preliminary data.</text>
</comment>
<proteinExistence type="predicted"/>